<dbReference type="AlphaFoldDB" id="A0A931DA25"/>
<evidence type="ECO:0000313" key="1">
    <source>
        <dbReference type="EMBL" id="MBG6086365.1"/>
    </source>
</evidence>
<protein>
    <submittedName>
        <fullName evidence="1">Uncharacterized protein</fullName>
    </submittedName>
</protein>
<proteinExistence type="predicted"/>
<reference evidence="1" key="1">
    <citation type="submission" date="2020-11" db="EMBL/GenBank/DDBJ databases">
        <title>Sequencing the genomes of 1000 actinobacteria strains.</title>
        <authorList>
            <person name="Klenk H.-P."/>
        </authorList>
    </citation>
    <scope>NUCLEOTIDE SEQUENCE</scope>
    <source>
        <strain evidence="1">DSM 43175</strain>
    </source>
</reference>
<keyword evidence="2" id="KW-1185">Reference proteome</keyword>
<comment type="caution">
    <text evidence="1">The sequence shown here is derived from an EMBL/GenBank/DDBJ whole genome shotgun (WGS) entry which is preliminary data.</text>
</comment>
<dbReference type="Proteomes" id="UP000614047">
    <property type="component" value="Unassembled WGS sequence"/>
</dbReference>
<name>A0A931DA25_9ACTN</name>
<accession>A0A931DA25</accession>
<gene>
    <name evidence="1" type="ORF">IW256_000478</name>
</gene>
<organism evidence="1 2">
    <name type="scientific">Actinomadura viridis</name>
    <dbReference type="NCBI Taxonomy" id="58110"/>
    <lineage>
        <taxon>Bacteria</taxon>
        <taxon>Bacillati</taxon>
        <taxon>Actinomycetota</taxon>
        <taxon>Actinomycetes</taxon>
        <taxon>Streptosporangiales</taxon>
        <taxon>Thermomonosporaceae</taxon>
        <taxon>Actinomadura</taxon>
    </lineage>
</organism>
<evidence type="ECO:0000313" key="2">
    <source>
        <dbReference type="Proteomes" id="UP000614047"/>
    </source>
</evidence>
<dbReference type="RefSeq" id="WP_197009380.1">
    <property type="nucleotide sequence ID" value="NZ_BAABES010000013.1"/>
</dbReference>
<sequence>MDDGFLQRVNAMVRAATAEDQAFSDLMPQVMKESQGLPPVVLNLAMMKMGEGIAAAPPNLGCWLAIMAGAWVENGATTFGVEQPLLDRTIEVADSGVAFADAWRAATGNDPPSPSGGQPSQEIVDTLAPRLQDPVGAMMAWFSMERFALGANTMLSKSPELRAGVGDRERKVSVTRRMAEHCEQMGWVAKLLRVLDNERLLVLDRRTRQGWTVTIGGIGDNFQLHTLLAGALLGRPGGLPGTPPTPEIIACFLDADTPPGRPVISSPWNLVDAHGEWIYNEGVPADVPAVNGTRVIVLDPPSYERHFPAGRHHPMMAGSLTLDGLHLPEDLAGWWPHIAPARNPVGA</sequence>
<dbReference type="EMBL" id="JADOUA010000001">
    <property type="protein sequence ID" value="MBG6086365.1"/>
    <property type="molecule type" value="Genomic_DNA"/>
</dbReference>